<keyword evidence="5" id="KW-1185">Reference proteome</keyword>
<feature type="transmembrane region" description="Helical" evidence="1">
    <location>
        <begin position="42"/>
        <end position="65"/>
    </location>
</feature>
<reference evidence="4 5" key="1">
    <citation type="journal article" date="2019" name="Int. J. Syst. Evol. Microbiol.">
        <title>The Global Catalogue of Microorganisms (GCM) 10K type strain sequencing project: providing services to taxonomists for standard genome sequencing and annotation.</title>
        <authorList>
            <consortium name="The Broad Institute Genomics Platform"/>
            <consortium name="The Broad Institute Genome Sequencing Center for Infectious Disease"/>
            <person name="Wu L."/>
            <person name="Ma J."/>
        </authorList>
    </citation>
    <scope>NUCLEOTIDE SEQUENCE [LARGE SCALE GENOMIC DNA]</scope>
    <source>
        <strain evidence="4 5">JCM 10425</strain>
    </source>
</reference>
<dbReference type="SUPFAM" id="SSF141868">
    <property type="entry name" value="EAL domain-like"/>
    <property type="match status" value="1"/>
</dbReference>
<dbReference type="InterPro" id="IPR035919">
    <property type="entry name" value="EAL_sf"/>
</dbReference>
<name>A0ABN0TFJ2_9ACTN</name>
<keyword evidence="1" id="KW-0812">Transmembrane</keyword>
<evidence type="ECO:0000256" key="1">
    <source>
        <dbReference type="SAM" id="Phobius"/>
    </source>
</evidence>
<feature type="transmembrane region" description="Helical" evidence="1">
    <location>
        <begin position="140"/>
        <end position="160"/>
    </location>
</feature>
<feature type="transmembrane region" description="Helical" evidence="1">
    <location>
        <begin position="172"/>
        <end position="190"/>
    </location>
</feature>
<proteinExistence type="predicted"/>
<dbReference type="InterPro" id="IPR052155">
    <property type="entry name" value="Biofilm_reg_signaling"/>
</dbReference>
<feature type="domain" description="EAL" evidence="2">
    <location>
        <begin position="473"/>
        <end position="730"/>
    </location>
</feature>
<feature type="transmembrane region" description="Helical" evidence="1">
    <location>
        <begin position="77"/>
        <end position="97"/>
    </location>
</feature>
<gene>
    <name evidence="4" type="ORF">GCM10009539_02200</name>
</gene>
<feature type="transmembrane region" description="Helical" evidence="1">
    <location>
        <begin position="202"/>
        <end position="221"/>
    </location>
</feature>
<organism evidence="4 5">
    <name type="scientific">Cryptosporangium japonicum</name>
    <dbReference type="NCBI Taxonomy" id="80872"/>
    <lineage>
        <taxon>Bacteria</taxon>
        <taxon>Bacillati</taxon>
        <taxon>Actinomycetota</taxon>
        <taxon>Actinomycetes</taxon>
        <taxon>Cryptosporangiales</taxon>
        <taxon>Cryptosporangiaceae</taxon>
        <taxon>Cryptosporangium</taxon>
    </lineage>
</organism>
<feature type="transmembrane region" description="Helical" evidence="1">
    <location>
        <begin position="109"/>
        <end position="134"/>
    </location>
</feature>
<dbReference type="InterPro" id="IPR001633">
    <property type="entry name" value="EAL_dom"/>
</dbReference>
<dbReference type="InterPro" id="IPR043128">
    <property type="entry name" value="Rev_trsase/Diguanyl_cyclase"/>
</dbReference>
<keyword evidence="1" id="KW-0472">Membrane</keyword>
<protein>
    <recommendedName>
        <fullName evidence="6">Diguanylate cyclase/phosphodiesterase</fullName>
    </recommendedName>
</protein>
<accession>A0ABN0TFJ2</accession>
<evidence type="ECO:0000313" key="5">
    <source>
        <dbReference type="Proteomes" id="UP001500967"/>
    </source>
</evidence>
<feature type="domain" description="GGDEF" evidence="3">
    <location>
        <begin position="323"/>
        <end position="464"/>
    </location>
</feature>
<dbReference type="SUPFAM" id="SSF55073">
    <property type="entry name" value="Nucleotide cyclase"/>
    <property type="match status" value="1"/>
</dbReference>
<dbReference type="CDD" id="cd01948">
    <property type="entry name" value="EAL"/>
    <property type="match status" value="1"/>
</dbReference>
<dbReference type="Pfam" id="PF00990">
    <property type="entry name" value="GGDEF"/>
    <property type="match status" value="1"/>
</dbReference>
<feature type="transmembrane region" description="Helical" evidence="1">
    <location>
        <begin position="269"/>
        <end position="287"/>
    </location>
</feature>
<keyword evidence="1" id="KW-1133">Transmembrane helix</keyword>
<dbReference type="Gene3D" id="3.30.70.270">
    <property type="match status" value="1"/>
</dbReference>
<dbReference type="Proteomes" id="UP001500967">
    <property type="component" value="Unassembled WGS sequence"/>
</dbReference>
<dbReference type="InterPro" id="IPR029787">
    <property type="entry name" value="Nucleotide_cyclase"/>
</dbReference>
<dbReference type="Gene3D" id="3.20.20.450">
    <property type="entry name" value="EAL domain"/>
    <property type="match status" value="1"/>
</dbReference>
<dbReference type="PROSITE" id="PS50887">
    <property type="entry name" value="GGDEF"/>
    <property type="match status" value="1"/>
</dbReference>
<dbReference type="PANTHER" id="PTHR44757:SF2">
    <property type="entry name" value="BIOFILM ARCHITECTURE MAINTENANCE PROTEIN MBAA"/>
    <property type="match status" value="1"/>
</dbReference>
<dbReference type="PANTHER" id="PTHR44757">
    <property type="entry name" value="DIGUANYLATE CYCLASE DGCP"/>
    <property type="match status" value="1"/>
</dbReference>
<comment type="caution">
    <text evidence="4">The sequence shown here is derived from an EMBL/GenBank/DDBJ whole genome shotgun (WGS) entry which is preliminary data.</text>
</comment>
<dbReference type="InterPro" id="IPR000160">
    <property type="entry name" value="GGDEF_dom"/>
</dbReference>
<dbReference type="NCBIfam" id="TIGR00254">
    <property type="entry name" value="GGDEF"/>
    <property type="match status" value="1"/>
</dbReference>
<evidence type="ECO:0000259" key="3">
    <source>
        <dbReference type="PROSITE" id="PS50887"/>
    </source>
</evidence>
<dbReference type="PROSITE" id="PS50883">
    <property type="entry name" value="EAL"/>
    <property type="match status" value="1"/>
</dbReference>
<evidence type="ECO:0000259" key="2">
    <source>
        <dbReference type="PROSITE" id="PS50883"/>
    </source>
</evidence>
<dbReference type="SMART" id="SM00267">
    <property type="entry name" value="GGDEF"/>
    <property type="match status" value="1"/>
</dbReference>
<sequence length="747" mass="77651">MGGLPLCVLPFVPLQLAVSLYASVVLYLILTTLTDQVAEIGYAAPGAPTTLIGITIVVLGDGALAVRLSAGGQPDPFLAFLLHLGGLTTVVVGLVRLRRATNLTPARGGLIDLTVVGFGIGTSVATLIGSRVVILPSGPSALVTVVLLTVVSLAGWVAVLRLVLVADGRTETGLLVAAIGLVLISSLFWWGPLFDQENPGWALTVTLAAGVVTATASRWWVLHAAGVPSPPAGGSNARIPLFLVAVVAPPIALTVSALTISPLDPWRNVVVPVAGMAVLSIALLLRVHQQATDARERALRDALTGLANRGALTDALAALPSGSRPALLLLDLDGFKAVNDGFGHPAGDALLRLAADRLSAVVGADATAAATDTVVARLGGDEFAILLCRADRAGAVALGRRIVEVVAEPYPVEGRELCVTASVGARVIGEDLGEGLAGVLLRDADLALYAAKQNGKNQVSVFSPTLSAAHAERAALAAGLHEAVTRDEFVLHYQPSIDVLTGRATVVEALIRWAPPGREPVPSRDFLPVAETAGLSVPIGTWALRTACAEARPWFERYGVGVAVNVSARLMLDPDLPELVDSVLAESGLPPHALVLELTESAVSGDTAALAARITQLRGTGVRIAVDDFGTGQSSLALLRQIPVDVLKLDPALGRAGELETTTDPLVDAALTRAVLEICRTLGLRAVAERVESADRVEWLRELGCRLMQGDYFTPPLPPAAVETFLATRTAPCPGRDTPELLTQRSE</sequence>
<dbReference type="SMART" id="SM00052">
    <property type="entry name" value="EAL"/>
    <property type="match status" value="1"/>
</dbReference>
<evidence type="ECO:0000313" key="4">
    <source>
        <dbReference type="EMBL" id="GAA0220454.1"/>
    </source>
</evidence>
<evidence type="ECO:0008006" key="6">
    <source>
        <dbReference type="Google" id="ProtNLM"/>
    </source>
</evidence>
<dbReference type="EMBL" id="BAAAGX010000001">
    <property type="protein sequence ID" value="GAA0220454.1"/>
    <property type="molecule type" value="Genomic_DNA"/>
</dbReference>
<feature type="transmembrane region" description="Helical" evidence="1">
    <location>
        <begin position="12"/>
        <end position="30"/>
    </location>
</feature>
<feature type="transmembrane region" description="Helical" evidence="1">
    <location>
        <begin position="241"/>
        <end position="263"/>
    </location>
</feature>
<dbReference type="Pfam" id="PF00563">
    <property type="entry name" value="EAL"/>
    <property type="match status" value="1"/>
</dbReference>
<dbReference type="CDD" id="cd01949">
    <property type="entry name" value="GGDEF"/>
    <property type="match status" value="1"/>
</dbReference>